<comment type="caution">
    <text evidence="1">The sequence shown here is derived from an EMBL/GenBank/DDBJ whole genome shotgun (WGS) entry which is preliminary data.</text>
</comment>
<dbReference type="EMBL" id="JAMKPW020000022">
    <property type="protein sequence ID" value="KAK8206932.1"/>
    <property type="molecule type" value="Genomic_DNA"/>
</dbReference>
<gene>
    <name evidence="1" type="ORF">M8818_004767</name>
</gene>
<sequence length="575" mass="61862">MSPTGPSEGLSAQRARFAGPSGFKGIISNGKTSGIAFFASLGGLVYGYNQGMFAQVLTMQSFIQKTDGFAATTGIQQGLLTSILELGAWVGTLFNGYLADAVGRRICAVIACAVFIVGVIVQACTVNKDYVLAGRFVTGLGVGSLSMIVPLYNAELSPPEVRGSLVAVQQLAITFGIMVSFWIGYGTNFIGGTGANQSDAAWLVPICIQLLPALVLGAGMLMFMPQSPRHLMNVGREQECLDTLARLRNASTDDMRVRVEFLEIKALKEFERITAEKKYPQYQDGSFKSNFMIGVYDYTSLITNKSLFKRTMCACLTMTFQQWTGVNAINYYAPQIFNGFGFSGSTTSLLATGVVGILEFVFTIPAVLYVDRFGRKTILIVGAIGMASSHFIVAGIIGAFGSDWPAHRSGGWAAIVFVWLFAGHFGYSWGPVSWIVVSEVFPLSMRAKGVSIGGSANWLNNFAVGLSTSPFIEASDFGTFIFFGAVSIVAILWVWIVLPETKGRTLEEMDELFGEAGFAEADLSLKQRIEREIGLTSLLYGDAEGNVDGTAEKSKATSMLEGVNEKPSSLLVDQA</sequence>
<organism evidence="1 2">
    <name type="scientific">Zalaria obscura</name>
    <dbReference type="NCBI Taxonomy" id="2024903"/>
    <lineage>
        <taxon>Eukaryota</taxon>
        <taxon>Fungi</taxon>
        <taxon>Dikarya</taxon>
        <taxon>Ascomycota</taxon>
        <taxon>Pezizomycotina</taxon>
        <taxon>Dothideomycetes</taxon>
        <taxon>Dothideomycetidae</taxon>
        <taxon>Dothideales</taxon>
        <taxon>Zalariaceae</taxon>
        <taxon>Zalaria</taxon>
    </lineage>
</organism>
<accession>A0ACC3SC30</accession>
<keyword evidence="2" id="KW-1185">Reference proteome</keyword>
<protein>
    <submittedName>
        <fullName evidence="1">Uncharacterized protein</fullName>
    </submittedName>
</protein>
<dbReference type="Proteomes" id="UP001320706">
    <property type="component" value="Unassembled WGS sequence"/>
</dbReference>
<reference evidence="1" key="1">
    <citation type="submission" date="2024-02" db="EMBL/GenBank/DDBJ databases">
        <title>Metagenome Assembled Genome of Zalaria obscura JY119.</title>
        <authorList>
            <person name="Vighnesh L."/>
            <person name="Jagadeeshwari U."/>
            <person name="Venkata Ramana C."/>
            <person name="Sasikala C."/>
        </authorList>
    </citation>
    <scope>NUCLEOTIDE SEQUENCE</scope>
    <source>
        <strain evidence="1">JY119</strain>
    </source>
</reference>
<name>A0ACC3SC30_9PEZI</name>
<evidence type="ECO:0000313" key="2">
    <source>
        <dbReference type="Proteomes" id="UP001320706"/>
    </source>
</evidence>
<evidence type="ECO:0000313" key="1">
    <source>
        <dbReference type="EMBL" id="KAK8206932.1"/>
    </source>
</evidence>
<proteinExistence type="predicted"/>